<dbReference type="InterPro" id="IPR050177">
    <property type="entry name" value="Lipid_A_modif_metabolic_enz"/>
</dbReference>
<evidence type="ECO:0000313" key="5">
    <source>
        <dbReference type="Proteomes" id="UP000225277"/>
    </source>
</evidence>
<dbReference type="GO" id="GO:0006694">
    <property type="term" value="P:steroid biosynthetic process"/>
    <property type="evidence" value="ECO:0007669"/>
    <property type="project" value="InterPro"/>
</dbReference>
<dbReference type="SUPFAM" id="SSF51735">
    <property type="entry name" value="NAD(P)-binding Rossmann-fold domains"/>
    <property type="match status" value="1"/>
</dbReference>
<name>A0A2D3UZV5_9PEZI</name>
<dbReference type="RefSeq" id="XP_023624837.1">
    <property type="nucleotide sequence ID" value="XM_023769069.1"/>
</dbReference>
<dbReference type="GeneID" id="35598976"/>
<dbReference type="Pfam" id="PF01073">
    <property type="entry name" value="3Beta_HSD"/>
    <property type="match status" value="1"/>
</dbReference>
<dbReference type="OrthoDB" id="331544at2759"/>
<accession>A0A2D3UZV5</accession>
<dbReference type="AlphaFoldDB" id="A0A2D3UZV5"/>
<proteinExistence type="inferred from homology"/>
<dbReference type="InterPro" id="IPR002225">
    <property type="entry name" value="3Beta_OHSteriod_DH/Estase"/>
</dbReference>
<evidence type="ECO:0000256" key="1">
    <source>
        <dbReference type="ARBA" id="ARBA00009219"/>
    </source>
</evidence>
<dbReference type="STRING" id="112498.A0A2D3UZV5"/>
<gene>
    <name evidence="4" type="ORF">RCC_03785</name>
</gene>
<sequence>MTAGVLDDGVHLLVTGGSGFLGSNIVVDVRRRYPRWKITVLDQNAPSPETMDHTDEFVSADVSSAESVSQAFSKIGAIDIVLHAAGVIPARKLRYSTDELQWERVKAINYSGAQNIVSAIMASNCRRLVYTSSCTVVADDLKHDYHNVDETVQTGLAMLHYGRSKILAEQHVLSPSHRSKGLKACALRPCTIIGEGDTAVISVMHDLIAKGETNFIVGDGYNMCDFMYISNAVDAHILAIENLLTTETAAGEVFFISNDEPVYFWDFLAFLWAQFGHVPRWKIYIPAAVAYFVGVILEWITLLTGTESTLDTGSVQDGIRTQYADISKAKEVLGYVPRVGISEGLRRSCEAYKRHLAANEKR</sequence>
<keyword evidence="5" id="KW-1185">Reference proteome</keyword>
<feature type="domain" description="3-beta hydroxysteroid dehydrogenase/isomerase" evidence="3">
    <location>
        <begin position="13"/>
        <end position="281"/>
    </location>
</feature>
<dbReference type="InterPro" id="IPR036291">
    <property type="entry name" value="NAD(P)-bd_dom_sf"/>
</dbReference>
<evidence type="ECO:0000256" key="2">
    <source>
        <dbReference type="ARBA" id="ARBA00023002"/>
    </source>
</evidence>
<dbReference type="Proteomes" id="UP000225277">
    <property type="component" value="Unassembled WGS sequence"/>
</dbReference>
<comment type="similarity">
    <text evidence="1">Belongs to the 3-beta-HSD family.</text>
</comment>
<organism evidence="4 5">
    <name type="scientific">Ramularia collo-cygni</name>
    <dbReference type="NCBI Taxonomy" id="112498"/>
    <lineage>
        <taxon>Eukaryota</taxon>
        <taxon>Fungi</taxon>
        <taxon>Dikarya</taxon>
        <taxon>Ascomycota</taxon>
        <taxon>Pezizomycotina</taxon>
        <taxon>Dothideomycetes</taxon>
        <taxon>Dothideomycetidae</taxon>
        <taxon>Mycosphaerellales</taxon>
        <taxon>Mycosphaerellaceae</taxon>
        <taxon>Ramularia</taxon>
    </lineage>
</organism>
<dbReference type="PANTHER" id="PTHR43245">
    <property type="entry name" value="BIFUNCTIONAL POLYMYXIN RESISTANCE PROTEIN ARNA"/>
    <property type="match status" value="1"/>
</dbReference>
<evidence type="ECO:0000313" key="4">
    <source>
        <dbReference type="EMBL" id="CZT17947.1"/>
    </source>
</evidence>
<keyword evidence="2" id="KW-0560">Oxidoreductase</keyword>
<reference evidence="4 5" key="1">
    <citation type="submission" date="2016-03" db="EMBL/GenBank/DDBJ databases">
        <authorList>
            <person name="Ploux O."/>
        </authorList>
    </citation>
    <scope>NUCLEOTIDE SEQUENCE [LARGE SCALE GENOMIC DNA]</scope>
    <source>
        <strain evidence="4 5">URUG2</strain>
    </source>
</reference>
<dbReference type="GO" id="GO:0016616">
    <property type="term" value="F:oxidoreductase activity, acting on the CH-OH group of donors, NAD or NADP as acceptor"/>
    <property type="evidence" value="ECO:0007669"/>
    <property type="project" value="InterPro"/>
</dbReference>
<dbReference type="EMBL" id="FJUY01000005">
    <property type="protein sequence ID" value="CZT17947.1"/>
    <property type="molecule type" value="Genomic_DNA"/>
</dbReference>
<dbReference type="PANTHER" id="PTHR43245:SF51">
    <property type="entry name" value="SHORT CHAIN DEHYDROGENASE_REDUCTASE FAMILY 42E, MEMBER 2"/>
    <property type="match status" value="1"/>
</dbReference>
<evidence type="ECO:0000259" key="3">
    <source>
        <dbReference type="Pfam" id="PF01073"/>
    </source>
</evidence>
<protein>
    <submittedName>
        <fullName evidence="4">Related to ERG26 C-3 sterol dehydrogenase (C-4 decarboxylase)</fullName>
    </submittedName>
</protein>
<dbReference type="Gene3D" id="3.40.50.720">
    <property type="entry name" value="NAD(P)-binding Rossmann-like Domain"/>
    <property type="match status" value="1"/>
</dbReference>